<feature type="compositionally biased region" description="Basic residues" evidence="1">
    <location>
        <begin position="1"/>
        <end position="13"/>
    </location>
</feature>
<proteinExistence type="predicted"/>
<accession>A0A8H4AV96</accession>
<name>A0A8H4AV96_GIGMA</name>
<evidence type="ECO:0000313" key="2">
    <source>
        <dbReference type="EMBL" id="KAF0536485.1"/>
    </source>
</evidence>
<feature type="compositionally biased region" description="Low complexity" evidence="1">
    <location>
        <begin position="60"/>
        <end position="83"/>
    </location>
</feature>
<gene>
    <name evidence="2" type="ORF">F8M41_009149</name>
</gene>
<dbReference type="EMBL" id="WTPW01000199">
    <property type="protein sequence ID" value="KAF0536485.1"/>
    <property type="molecule type" value="Genomic_DNA"/>
</dbReference>
<evidence type="ECO:0000256" key="1">
    <source>
        <dbReference type="SAM" id="MobiDB-lite"/>
    </source>
</evidence>
<organism evidence="2 3">
    <name type="scientific">Gigaspora margarita</name>
    <dbReference type="NCBI Taxonomy" id="4874"/>
    <lineage>
        <taxon>Eukaryota</taxon>
        <taxon>Fungi</taxon>
        <taxon>Fungi incertae sedis</taxon>
        <taxon>Mucoromycota</taxon>
        <taxon>Glomeromycotina</taxon>
        <taxon>Glomeromycetes</taxon>
        <taxon>Diversisporales</taxon>
        <taxon>Gigasporaceae</taxon>
        <taxon>Gigaspora</taxon>
    </lineage>
</organism>
<dbReference type="Proteomes" id="UP000439903">
    <property type="component" value="Unassembled WGS sequence"/>
</dbReference>
<keyword evidence="3" id="KW-1185">Reference proteome</keyword>
<dbReference type="AlphaFoldDB" id="A0A8H4AV96"/>
<feature type="region of interest" description="Disordered" evidence="1">
    <location>
        <begin position="1"/>
        <end position="83"/>
    </location>
</feature>
<protein>
    <submittedName>
        <fullName evidence="2">Uncharacterized protein</fullName>
    </submittedName>
</protein>
<evidence type="ECO:0000313" key="3">
    <source>
        <dbReference type="Proteomes" id="UP000439903"/>
    </source>
</evidence>
<comment type="caution">
    <text evidence="2">The sequence shown here is derived from an EMBL/GenBank/DDBJ whole genome shotgun (WGS) entry which is preliminary data.</text>
</comment>
<reference evidence="2 3" key="1">
    <citation type="journal article" date="2019" name="Environ. Microbiol.">
        <title>At the nexus of three kingdoms: the genome of the mycorrhizal fungus Gigaspora margarita provides insights into plant, endobacterial and fungal interactions.</title>
        <authorList>
            <person name="Venice F."/>
            <person name="Ghignone S."/>
            <person name="Salvioli di Fossalunga A."/>
            <person name="Amselem J."/>
            <person name="Novero M."/>
            <person name="Xianan X."/>
            <person name="Sedzielewska Toro K."/>
            <person name="Morin E."/>
            <person name="Lipzen A."/>
            <person name="Grigoriev I.V."/>
            <person name="Henrissat B."/>
            <person name="Martin F.M."/>
            <person name="Bonfante P."/>
        </authorList>
    </citation>
    <scope>NUCLEOTIDE SEQUENCE [LARGE SCALE GENOMIC DNA]</scope>
    <source>
        <strain evidence="2 3">BEG34</strain>
    </source>
</reference>
<sequence length="117" mass="12005">MLAKKNKKHKKLRGGPNKPATQINQGGPNKPATLINPGGPNKPATVINPSGPNIPATLINPGGPNKPITTTTPPAKIAGETPTTTTLTATKSCRFFCPACATAKPIHCNIACSTVCD</sequence>